<dbReference type="PANTHER" id="PTHR30404:SF0">
    <property type="entry name" value="N-ACETYLMURAMOYL-L-ALANINE AMIDASE AMIC"/>
    <property type="match status" value="1"/>
</dbReference>
<feature type="region of interest" description="Disordered" evidence="2">
    <location>
        <begin position="189"/>
        <end position="210"/>
    </location>
</feature>
<protein>
    <recommendedName>
        <fullName evidence="3">MurNAc-LAA domain-containing protein</fullName>
    </recommendedName>
</protein>
<dbReference type="InterPro" id="IPR050695">
    <property type="entry name" value="N-acetylmuramoyl_amidase_3"/>
</dbReference>
<dbReference type="PANTHER" id="PTHR30404">
    <property type="entry name" value="N-ACETYLMURAMOYL-L-ALANINE AMIDASE"/>
    <property type="match status" value="1"/>
</dbReference>
<dbReference type="CDD" id="cd02696">
    <property type="entry name" value="MurNAc-LAA"/>
    <property type="match status" value="1"/>
</dbReference>
<proteinExistence type="predicted"/>
<keyword evidence="5" id="KW-1185">Reference proteome</keyword>
<gene>
    <name evidence="4" type="ORF">J2Z37_002966</name>
</gene>
<dbReference type="RefSeq" id="WP_209810993.1">
    <property type="nucleotide sequence ID" value="NZ_JAGGKT010000009.1"/>
</dbReference>
<dbReference type="Gene3D" id="3.40.630.40">
    <property type="entry name" value="Zn-dependent exopeptidases"/>
    <property type="match status" value="1"/>
</dbReference>
<dbReference type="Pfam" id="PF01520">
    <property type="entry name" value="Amidase_3"/>
    <property type="match status" value="1"/>
</dbReference>
<keyword evidence="1" id="KW-0378">Hydrolase</keyword>
<evidence type="ECO:0000259" key="3">
    <source>
        <dbReference type="SMART" id="SM00646"/>
    </source>
</evidence>
<feature type="compositionally biased region" description="Pro residues" evidence="2">
    <location>
        <begin position="189"/>
        <end position="206"/>
    </location>
</feature>
<dbReference type="SMART" id="SM00646">
    <property type="entry name" value="Ami_3"/>
    <property type="match status" value="1"/>
</dbReference>
<dbReference type="EMBL" id="JAGGKT010000009">
    <property type="protein sequence ID" value="MBP1932955.1"/>
    <property type="molecule type" value="Genomic_DNA"/>
</dbReference>
<comment type="caution">
    <text evidence="4">The sequence shown here is derived from an EMBL/GenBank/DDBJ whole genome shotgun (WGS) entry which is preliminary data.</text>
</comment>
<organism evidence="4 5">
    <name type="scientific">Ammoniphilus resinae</name>
    <dbReference type="NCBI Taxonomy" id="861532"/>
    <lineage>
        <taxon>Bacteria</taxon>
        <taxon>Bacillati</taxon>
        <taxon>Bacillota</taxon>
        <taxon>Bacilli</taxon>
        <taxon>Bacillales</taxon>
        <taxon>Paenibacillaceae</taxon>
        <taxon>Aneurinibacillus group</taxon>
        <taxon>Ammoniphilus</taxon>
    </lineage>
</organism>
<evidence type="ECO:0000313" key="4">
    <source>
        <dbReference type="EMBL" id="MBP1932955.1"/>
    </source>
</evidence>
<evidence type="ECO:0000313" key="5">
    <source>
        <dbReference type="Proteomes" id="UP001519343"/>
    </source>
</evidence>
<sequence length="315" mass="34525">MTLIVLDPGHGGKDSGATGFGLVEKDLALVIASLVQRLFKEQYVVDVRMTRETDVFIPLSERANLANQWKADLFIAFHHNASGGEGFESYIYPSARGTKVEEIQNKLHDTMMSYMKNYGVKDRGKKQANFAVVRETRMPAILLENLFVDNAHDASLLKQQSFLQGLAQSVVNGVALAIQLIPRPSQQPIPVAPTAPAAPPTAPPSSPHWAKPAHDALRAAGFLLSDHTANLDQPASEGMVITLFNRLREALNIQQAQTTPAPPNNSPNEHWAALANDELMKARILQSDHRGHLDEPASEAMVIEVANRIWQAAKK</sequence>
<feature type="domain" description="MurNAc-LAA" evidence="3">
    <location>
        <begin position="63"/>
        <end position="175"/>
    </location>
</feature>
<dbReference type="Proteomes" id="UP001519343">
    <property type="component" value="Unassembled WGS sequence"/>
</dbReference>
<accession>A0ABS4GRQ3</accession>
<evidence type="ECO:0000256" key="2">
    <source>
        <dbReference type="SAM" id="MobiDB-lite"/>
    </source>
</evidence>
<dbReference type="SUPFAM" id="SSF53187">
    <property type="entry name" value="Zn-dependent exopeptidases"/>
    <property type="match status" value="1"/>
</dbReference>
<name>A0ABS4GRQ3_9BACL</name>
<evidence type="ECO:0000256" key="1">
    <source>
        <dbReference type="ARBA" id="ARBA00022801"/>
    </source>
</evidence>
<reference evidence="4 5" key="1">
    <citation type="submission" date="2021-03" db="EMBL/GenBank/DDBJ databases">
        <title>Genomic Encyclopedia of Type Strains, Phase IV (KMG-IV): sequencing the most valuable type-strain genomes for metagenomic binning, comparative biology and taxonomic classification.</title>
        <authorList>
            <person name="Goeker M."/>
        </authorList>
    </citation>
    <scope>NUCLEOTIDE SEQUENCE [LARGE SCALE GENOMIC DNA]</scope>
    <source>
        <strain evidence="4 5">DSM 24738</strain>
    </source>
</reference>
<dbReference type="InterPro" id="IPR002508">
    <property type="entry name" value="MurNAc-LAA_cat"/>
</dbReference>